<keyword evidence="3" id="KW-0472">Membrane</keyword>
<feature type="non-terminal residue" evidence="7">
    <location>
        <position position="504"/>
    </location>
</feature>
<comment type="subcellular location">
    <subcellularLocation>
        <location evidence="1">Membrane</location>
    </subcellularLocation>
</comment>
<evidence type="ECO:0000313" key="6">
    <source>
        <dbReference type="Proteomes" id="UP000189704"/>
    </source>
</evidence>
<dbReference type="InterPro" id="IPR015943">
    <property type="entry name" value="WD40/YVTN_repeat-like_dom_sf"/>
</dbReference>
<dbReference type="InterPro" id="IPR006581">
    <property type="entry name" value="VPS10"/>
</dbReference>
<sequence>IILVSSSLSDRDQSLFLSTDEGATFQKQLIPFFVETLIFHPKEEDKVLAYTKESKLYMSSDLGKKWTLLQERVTKDHVFWAVSGVDADPDLVHVEAQDLSGGKVRGKRHVPGEAFPAPSPTCQGRAAGLSPGPQLALAGKTGLSTFNLGAPPDHLSVCFVRIWVDGKSSPLKISPGRQATSTNRTKYYVSYRRSEFVLMKLPKYALPKDLQIISTDENQVFVAVQEWYQADTYNLYQSDPRGERYSLVLQDVRSSRQAEESVVVDILEVRGVKGVFLANQKVDGKVMTLITYNKGRDWDHLRPPSTDMNGKPTNCKPPDCHLHLHLRWADNPYVSGTVHTKDTAPGLIMGAGNLGSQLVEYKEEMYITSDCGHTWRQVFEEEHHILYLDHGGVIVAIKDTSIPLKILKFSVDEGLTWSTHNFTSTSVFVDGLLSEPGDETLVMTVFGHISFRSDWELVKVDFRPSFSRQCSEEDYGSWDLTDLQVGGRWDRGHTRPSSAGQRPR</sequence>
<name>A0A3Q0DQC0_CARSF</name>
<organism evidence="6 7">
    <name type="scientific">Carlito syrichta</name>
    <name type="common">Philippine tarsier</name>
    <name type="synonym">Tarsius syrichta</name>
    <dbReference type="NCBI Taxonomy" id="1868482"/>
    <lineage>
        <taxon>Eukaryota</taxon>
        <taxon>Metazoa</taxon>
        <taxon>Chordata</taxon>
        <taxon>Craniata</taxon>
        <taxon>Vertebrata</taxon>
        <taxon>Euteleostomi</taxon>
        <taxon>Mammalia</taxon>
        <taxon>Eutheria</taxon>
        <taxon>Euarchontoglires</taxon>
        <taxon>Primates</taxon>
        <taxon>Haplorrhini</taxon>
        <taxon>Tarsiiformes</taxon>
        <taxon>Tarsiidae</taxon>
        <taxon>Carlito</taxon>
    </lineage>
</organism>
<proteinExistence type="predicted"/>
<dbReference type="Gene3D" id="2.130.10.10">
    <property type="entry name" value="YVTN repeat-like/Quinoprotein amine dehydrogenase"/>
    <property type="match status" value="1"/>
</dbReference>
<dbReference type="SUPFAM" id="SSF110296">
    <property type="entry name" value="Oligoxyloglucan reducing end-specific cellobiohydrolase"/>
    <property type="match status" value="1"/>
</dbReference>
<dbReference type="PANTHER" id="PTHR12106">
    <property type="entry name" value="SORTILIN RELATED"/>
    <property type="match status" value="1"/>
</dbReference>
<keyword evidence="2" id="KW-0677">Repeat</keyword>
<dbReference type="OrthoDB" id="443634at2759"/>
<dbReference type="InterPro" id="IPR031778">
    <property type="entry name" value="Sortilin_N"/>
</dbReference>
<reference evidence="7" key="1">
    <citation type="submission" date="2025-08" db="UniProtKB">
        <authorList>
            <consortium name="RefSeq"/>
        </authorList>
    </citation>
    <scope>IDENTIFICATION</scope>
</reference>
<feature type="domain" description="VPS10" evidence="5">
    <location>
        <begin position="1"/>
        <end position="503"/>
    </location>
</feature>
<evidence type="ECO:0000313" key="7">
    <source>
        <dbReference type="RefSeq" id="XP_021564672.1"/>
    </source>
</evidence>
<dbReference type="Pfam" id="PF15901">
    <property type="entry name" value="Sortilin_C"/>
    <property type="match status" value="1"/>
</dbReference>
<dbReference type="PANTHER" id="PTHR12106:SF9">
    <property type="entry name" value="VPS10 DOMAIN-CONTAINING RECEPTOR SORCS2"/>
    <property type="match status" value="1"/>
</dbReference>
<evidence type="ECO:0000256" key="4">
    <source>
        <dbReference type="ARBA" id="ARBA00023180"/>
    </source>
</evidence>
<evidence type="ECO:0000256" key="2">
    <source>
        <dbReference type="ARBA" id="ARBA00022737"/>
    </source>
</evidence>
<gene>
    <name evidence="7" type="primary">LOC103252229</name>
</gene>
<dbReference type="Proteomes" id="UP000189704">
    <property type="component" value="Unplaced"/>
</dbReference>
<dbReference type="RefSeq" id="XP_021564672.1">
    <property type="nucleotide sequence ID" value="XM_021708997.1"/>
</dbReference>
<accession>A0A3Q0DQC0</accession>
<dbReference type="GeneID" id="103252229"/>
<feature type="non-terminal residue" evidence="7">
    <location>
        <position position="1"/>
    </location>
</feature>
<dbReference type="KEGG" id="csyr:103252229"/>
<dbReference type="InterPro" id="IPR050310">
    <property type="entry name" value="VPS10-sortilin"/>
</dbReference>
<evidence type="ECO:0000256" key="3">
    <source>
        <dbReference type="ARBA" id="ARBA00023136"/>
    </source>
</evidence>
<dbReference type="InterPro" id="IPR031777">
    <property type="entry name" value="Sortilin_C"/>
</dbReference>
<keyword evidence="6" id="KW-1185">Reference proteome</keyword>
<dbReference type="Pfam" id="PF15902">
    <property type="entry name" value="Sortilin-Vps10"/>
    <property type="match status" value="2"/>
</dbReference>
<protein>
    <submittedName>
        <fullName evidence="7">VPS10 domain-containing receptor SorCS2-like</fullName>
    </submittedName>
</protein>
<dbReference type="SMART" id="SM00602">
    <property type="entry name" value="VPS10"/>
    <property type="match status" value="1"/>
</dbReference>
<dbReference type="GO" id="GO:0016020">
    <property type="term" value="C:membrane"/>
    <property type="evidence" value="ECO:0007669"/>
    <property type="project" value="UniProtKB-SubCell"/>
</dbReference>
<dbReference type="AlphaFoldDB" id="A0A3Q0DQC0"/>
<evidence type="ECO:0000259" key="5">
    <source>
        <dbReference type="SMART" id="SM00602"/>
    </source>
</evidence>
<evidence type="ECO:0000256" key="1">
    <source>
        <dbReference type="ARBA" id="ARBA00004370"/>
    </source>
</evidence>
<keyword evidence="4" id="KW-0325">Glycoprotein</keyword>